<accession>A0A0G4G5V0</accession>
<dbReference type="VEuPathDB" id="CryptoDB:Cvel_20418"/>
<evidence type="ECO:0000259" key="1">
    <source>
        <dbReference type="Pfam" id="PF01370"/>
    </source>
</evidence>
<dbReference type="GO" id="GO:0005739">
    <property type="term" value="C:mitochondrion"/>
    <property type="evidence" value="ECO:0007669"/>
    <property type="project" value="TreeGrafter"/>
</dbReference>
<dbReference type="SUPFAM" id="SSF51735">
    <property type="entry name" value="NAD(P)-binding Rossmann-fold domains"/>
    <property type="match status" value="1"/>
</dbReference>
<gene>
    <name evidence="2" type="ORF">Cvel_20418</name>
</gene>
<dbReference type="InterPro" id="IPR036291">
    <property type="entry name" value="NAD(P)-bd_dom_sf"/>
</dbReference>
<dbReference type="PANTHER" id="PTHR12126">
    <property type="entry name" value="NADH-UBIQUINONE OXIDOREDUCTASE 39 KDA SUBUNIT-RELATED"/>
    <property type="match status" value="1"/>
</dbReference>
<feature type="domain" description="NAD-dependent epimerase/dehydratase" evidence="1">
    <location>
        <begin position="9"/>
        <end position="80"/>
    </location>
</feature>
<proteinExistence type="predicted"/>
<dbReference type="AlphaFoldDB" id="A0A0G4G5V0"/>
<protein>
    <recommendedName>
        <fullName evidence="1">NAD-dependent epimerase/dehydratase domain-containing protein</fullName>
    </recommendedName>
</protein>
<sequence length="250" mass="26476">MSGAKKKLLVLGGTGFVGSEICRKALLRNCEVVALSRRGQPGAELKGQAWANKVDWRAGSALDPVCVGALVPEVDAVVHSIGILLESRMNSFFSGSKSSGENVTYEQANRDSALIPAREALKSPRTKAFVFVSAKSAPPLLDRYLKAKREVEAELSAYNSEELRSVFLHPGFVFHPSKGYSLPLSSVMSLGESVSSSLKKTAGIEIPGLDAPTSLDLLADAAVVACLSEDVSGVLENQGMQDLVNSLEGV</sequence>
<dbReference type="GO" id="GO:0044877">
    <property type="term" value="F:protein-containing complex binding"/>
    <property type="evidence" value="ECO:0007669"/>
    <property type="project" value="TreeGrafter"/>
</dbReference>
<dbReference type="EMBL" id="CDMZ01000914">
    <property type="protein sequence ID" value="CEM23893.1"/>
    <property type="molecule type" value="Genomic_DNA"/>
</dbReference>
<dbReference type="Pfam" id="PF01370">
    <property type="entry name" value="Epimerase"/>
    <property type="match status" value="1"/>
</dbReference>
<organism evidence="2">
    <name type="scientific">Chromera velia CCMP2878</name>
    <dbReference type="NCBI Taxonomy" id="1169474"/>
    <lineage>
        <taxon>Eukaryota</taxon>
        <taxon>Sar</taxon>
        <taxon>Alveolata</taxon>
        <taxon>Colpodellida</taxon>
        <taxon>Chromeraceae</taxon>
        <taxon>Chromera</taxon>
    </lineage>
</organism>
<name>A0A0G4G5V0_9ALVE</name>
<reference evidence="2" key="1">
    <citation type="submission" date="2014-11" db="EMBL/GenBank/DDBJ databases">
        <authorList>
            <person name="Otto D Thomas"/>
            <person name="Naeem Raeece"/>
        </authorList>
    </citation>
    <scope>NUCLEOTIDE SEQUENCE</scope>
</reference>
<evidence type="ECO:0000313" key="2">
    <source>
        <dbReference type="EMBL" id="CEM23893.1"/>
    </source>
</evidence>
<dbReference type="PANTHER" id="PTHR12126:SF16">
    <property type="entry name" value="MIOREX COMPLEX COMPONENT 2"/>
    <property type="match status" value="1"/>
</dbReference>
<dbReference type="InterPro" id="IPR001509">
    <property type="entry name" value="Epimerase_deHydtase"/>
</dbReference>
<dbReference type="Gene3D" id="3.40.50.720">
    <property type="entry name" value="NAD(P)-binding Rossmann-like Domain"/>
    <property type="match status" value="1"/>
</dbReference>
<dbReference type="InterPro" id="IPR051207">
    <property type="entry name" value="ComplexI_NDUFA9_subunit"/>
</dbReference>
<dbReference type="PhylomeDB" id="A0A0G4G5V0"/>